<evidence type="ECO:0000256" key="1">
    <source>
        <dbReference type="RuleBase" id="RU004508"/>
    </source>
</evidence>
<dbReference type="AlphaFoldDB" id="F6D702"/>
<dbReference type="PIRSF" id="PIRSF000390">
    <property type="entry name" value="PLP_StrS"/>
    <property type="match status" value="1"/>
</dbReference>
<dbReference type="PANTHER" id="PTHR30244:SF34">
    <property type="entry name" value="DTDP-4-AMINO-4,6-DIDEOXYGALACTOSE TRANSAMINASE"/>
    <property type="match status" value="1"/>
</dbReference>
<evidence type="ECO:0000313" key="2">
    <source>
        <dbReference type="EMBL" id="AEG18369.1"/>
    </source>
</evidence>
<keyword evidence="2" id="KW-0032">Aminotransferase</keyword>
<dbReference type="RefSeq" id="WP_013825870.1">
    <property type="nucleotide sequence ID" value="NC_015574.1"/>
</dbReference>
<keyword evidence="1" id="KW-0663">Pyridoxal phosphate</keyword>
<dbReference type="HOGENOM" id="CLU_033332_7_2_2"/>
<dbReference type="eggNOG" id="arCOG00118">
    <property type="taxonomic scope" value="Archaea"/>
</dbReference>
<dbReference type="OrthoDB" id="10355at2157"/>
<dbReference type="InterPro" id="IPR015421">
    <property type="entry name" value="PyrdxlP-dep_Trfase_major"/>
</dbReference>
<dbReference type="PANTHER" id="PTHR30244">
    <property type="entry name" value="TRANSAMINASE"/>
    <property type="match status" value="1"/>
</dbReference>
<keyword evidence="3" id="KW-1185">Reference proteome</keyword>
<keyword evidence="2" id="KW-0808">Transferase</keyword>
<dbReference type="KEGG" id="mew:MSWAN_1354"/>
<dbReference type="CDD" id="cd00616">
    <property type="entry name" value="AHBA_syn"/>
    <property type="match status" value="1"/>
</dbReference>
<accession>F6D702</accession>
<comment type="similarity">
    <text evidence="1">Belongs to the DegT/DnrJ/EryC1 family.</text>
</comment>
<reference evidence="2 3" key="1">
    <citation type="journal article" date="2014" name="Int. J. Syst. Evol. Microbiol.">
        <title>Methanobacterium paludis sp. nov. and a novel strain of Methanobacterium lacus isolated from northern peatlands.</title>
        <authorList>
            <person name="Cadillo-Quiroz H."/>
            <person name="Brauer S.L."/>
            <person name="Goodson N."/>
            <person name="Yavitt J.B."/>
            <person name="Zinder S.H."/>
        </authorList>
    </citation>
    <scope>NUCLEOTIDE SEQUENCE [LARGE SCALE GENOMIC DNA]</scope>
    <source>
        <strain evidence="3">DSM 25820 / JCM 18151 / SWAN1</strain>
    </source>
</reference>
<dbReference type="GO" id="GO:0008483">
    <property type="term" value="F:transaminase activity"/>
    <property type="evidence" value="ECO:0007669"/>
    <property type="project" value="UniProtKB-KW"/>
</dbReference>
<dbReference type="SUPFAM" id="SSF53383">
    <property type="entry name" value="PLP-dependent transferases"/>
    <property type="match status" value="1"/>
</dbReference>
<dbReference type="GO" id="GO:0000271">
    <property type="term" value="P:polysaccharide biosynthetic process"/>
    <property type="evidence" value="ECO:0007669"/>
    <property type="project" value="TreeGrafter"/>
</dbReference>
<name>F6D702_METPW</name>
<protein>
    <submittedName>
        <fullName evidence="2">DegT/DnrJ/EryC1/StrS aminotransferase</fullName>
    </submittedName>
</protein>
<organism evidence="2 3">
    <name type="scientific">Methanobacterium paludis (strain DSM 25820 / JCM 18151 / SWAN1)</name>
    <dbReference type="NCBI Taxonomy" id="868131"/>
    <lineage>
        <taxon>Archaea</taxon>
        <taxon>Methanobacteriati</taxon>
        <taxon>Methanobacteriota</taxon>
        <taxon>Methanomada group</taxon>
        <taxon>Methanobacteria</taxon>
        <taxon>Methanobacteriales</taxon>
        <taxon>Methanobacteriaceae</taxon>
        <taxon>Methanobacterium</taxon>
    </lineage>
</organism>
<dbReference type="GeneID" id="41008851"/>
<dbReference type="Gene3D" id="3.40.640.10">
    <property type="entry name" value="Type I PLP-dependent aspartate aminotransferase-like (Major domain)"/>
    <property type="match status" value="1"/>
</dbReference>
<dbReference type="GO" id="GO:0030170">
    <property type="term" value="F:pyridoxal phosphate binding"/>
    <property type="evidence" value="ECO:0007669"/>
    <property type="project" value="TreeGrafter"/>
</dbReference>
<gene>
    <name evidence="2" type="ordered locus">MSWAN_1354</name>
</gene>
<dbReference type="EMBL" id="CP002772">
    <property type="protein sequence ID" value="AEG18369.1"/>
    <property type="molecule type" value="Genomic_DNA"/>
</dbReference>
<dbReference type="InterPro" id="IPR015424">
    <property type="entry name" value="PyrdxlP-dep_Trfase"/>
</dbReference>
<sequence>MTSKIPLFKILWDEEDVENVGNEIKSGMNWAVGPRVEQFEKLIAEYIGTDYAAVFNSGTSALHSLLLAHGIKKGDEVIVPSFTFIATANSPMFMGAKPVFADIEEETLGLDPESVKKNITDKTKAILPIHYGGCPCKIRELREIADDNDLILIEDAAEAMGASIGDDKVGTFGDSAVLSFCQNKIITTGEGGAVVTDSKDIYEKLLLIRSHGRLETGDYFSSAGLFDYIDLGYNFRMSNITAALGISQIKKADKIIDMRQKNSEYLTRKIMEETDKIKLLPLPDGYNHVHQLCTVIAEQRDDLISYLKDKGVTTKIYFDPVHLSHFYREKLGYNCDLPVTEDMAKRTITLPMYPSLSREEMDFMAETIGKFYR</sequence>
<proteinExistence type="inferred from homology"/>
<dbReference type="InterPro" id="IPR015422">
    <property type="entry name" value="PyrdxlP-dep_Trfase_small"/>
</dbReference>
<evidence type="ECO:0000313" key="3">
    <source>
        <dbReference type="Proteomes" id="UP000009231"/>
    </source>
</evidence>
<dbReference type="Proteomes" id="UP000009231">
    <property type="component" value="Chromosome"/>
</dbReference>
<dbReference type="Gene3D" id="3.90.1150.10">
    <property type="entry name" value="Aspartate Aminotransferase, domain 1"/>
    <property type="match status" value="1"/>
</dbReference>
<dbReference type="Pfam" id="PF01041">
    <property type="entry name" value="DegT_DnrJ_EryC1"/>
    <property type="match status" value="1"/>
</dbReference>
<dbReference type="STRING" id="868131.MSWAN_1354"/>
<dbReference type="InterPro" id="IPR000653">
    <property type="entry name" value="DegT/StrS_aminotransferase"/>
</dbReference>